<protein>
    <recommendedName>
        <fullName evidence="1">SCP domain-containing protein</fullName>
    </recommendedName>
</protein>
<dbReference type="HOGENOM" id="CLU_035730_8_0_1"/>
<accession>A0A0D9WV53</accession>
<dbReference type="InterPro" id="IPR035940">
    <property type="entry name" value="CAP_sf"/>
</dbReference>
<dbReference type="eggNOG" id="KOG3017">
    <property type="taxonomic scope" value="Eukaryota"/>
</dbReference>
<dbReference type="SMART" id="SM00198">
    <property type="entry name" value="SCP"/>
    <property type="match status" value="1"/>
</dbReference>
<dbReference type="PROSITE" id="PS01009">
    <property type="entry name" value="CRISP_1"/>
    <property type="match status" value="1"/>
</dbReference>
<keyword evidence="3" id="KW-1185">Reference proteome</keyword>
<dbReference type="InterPro" id="IPR014044">
    <property type="entry name" value="CAP_dom"/>
</dbReference>
<name>A0A0D9WV53_9ORYZ</name>
<reference evidence="3" key="2">
    <citation type="submission" date="2013-12" db="EMBL/GenBank/DDBJ databases">
        <authorList>
            <person name="Yu Y."/>
            <person name="Lee S."/>
            <person name="de Baynast K."/>
            <person name="Wissotski M."/>
            <person name="Liu L."/>
            <person name="Talag J."/>
            <person name="Goicoechea J."/>
            <person name="Angelova A."/>
            <person name="Jetty R."/>
            <person name="Kudrna D."/>
            <person name="Golser W."/>
            <person name="Rivera L."/>
            <person name="Zhang J."/>
            <person name="Wing R."/>
        </authorList>
    </citation>
    <scope>NUCLEOTIDE SEQUENCE</scope>
</reference>
<dbReference type="InterPro" id="IPR018244">
    <property type="entry name" value="Allrgn_V5/Tpx1_CS"/>
</dbReference>
<dbReference type="Proteomes" id="UP000032180">
    <property type="component" value="Chromosome 7"/>
</dbReference>
<dbReference type="AlphaFoldDB" id="A0A0D9WV53"/>
<dbReference type="PROSITE" id="PS01010">
    <property type="entry name" value="CRISP_2"/>
    <property type="match status" value="1"/>
</dbReference>
<evidence type="ECO:0000313" key="2">
    <source>
        <dbReference type="EnsemblPlants" id="LPERR07G01750.1"/>
    </source>
</evidence>
<dbReference type="CDD" id="cd05381">
    <property type="entry name" value="CAP_PR-1"/>
    <property type="match status" value="1"/>
</dbReference>
<dbReference type="Pfam" id="PF00188">
    <property type="entry name" value="CAP"/>
    <property type="match status" value="1"/>
</dbReference>
<evidence type="ECO:0000259" key="1">
    <source>
        <dbReference type="SMART" id="SM00198"/>
    </source>
</evidence>
<reference evidence="2" key="3">
    <citation type="submission" date="2015-04" db="UniProtKB">
        <authorList>
            <consortium name="EnsemblPlants"/>
        </authorList>
    </citation>
    <scope>IDENTIFICATION</scope>
</reference>
<dbReference type="InterPro" id="IPR001283">
    <property type="entry name" value="CRISP-related"/>
</dbReference>
<dbReference type="GO" id="GO:0005576">
    <property type="term" value="C:extracellular region"/>
    <property type="evidence" value="ECO:0007669"/>
    <property type="project" value="InterPro"/>
</dbReference>
<feature type="domain" description="SCP" evidence="1">
    <location>
        <begin position="35"/>
        <end position="173"/>
    </location>
</feature>
<dbReference type="PRINTS" id="PR00837">
    <property type="entry name" value="V5TPXLIKE"/>
</dbReference>
<organism evidence="2 3">
    <name type="scientific">Leersia perrieri</name>
    <dbReference type="NCBI Taxonomy" id="77586"/>
    <lineage>
        <taxon>Eukaryota</taxon>
        <taxon>Viridiplantae</taxon>
        <taxon>Streptophyta</taxon>
        <taxon>Embryophyta</taxon>
        <taxon>Tracheophyta</taxon>
        <taxon>Spermatophyta</taxon>
        <taxon>Magnoliopsida</taxon>
        <taxon>Liliopsida</taxon>
        <taxon>Poales</taxon>
        <taxon>Poaceae</taxon>
        <taxon>BOP clade</taxon>
        <taxon>Oryzoideae</taxon>
        <taxon>Oryzeae</taxon>
        <taxon>Oryzinae</taxon>
        <taxon>Leersia</taxon>
    </lineage>
</organism>
<sequence length="177" mass="19235">MERSVPNKSAAVAMAIAILAVIATTTTMAQDFTEEEKAQFVKLHNDARAAVGVSNMPEVSWDETVAAKALEHASTCSTEHIKGPYGENLWWGWSSATGWVGTPTDAMKFWVDEKQFYDYGSNQCVGGECRHYTQVVWSRTTAIGCGRVTNCNINGQTSTLIACNYNPGGNIGGEKPY</sequence>
<dbReference type="EnsemblPlants" id="LPERR07G01750.1">
    <property type="protein sequence ID" value="LPERR07G01750.1"/>
    <property type="gene ID" value="LPERR07G01750"/>
</dbReference>
<dbReference type="STRING" id="77586.A0A0D9WV53"/>
<dbReference type="Gene3D" id="3.40.33.10">
    <property type="entry name" value="CAP"/>
    <property type="match status" value="1"/>
</dbReference>
<dbReference type="PANTHER" id="PTHR10334">
    <property type="entry name" value="CYSTEINE-RICH SECRETORY PROTEIN-RELATED"/>
    <property type="match status" value="1"/>
</dbReference>
<dbReference type="FunFam" id="3.40.33.10:FF:000019">
    <property type="entry name" value="Pathogenesis-related protein 1"/>
    <property type="match status" value="1"/>
</dbReference>
<dbReference type="SUPFAM" id="SSF55797">
    <property type="entry name" value="PR-1-like"/>
    <property type="match status" value="1"/>
</dbReference>
<evidence type="ECO:0000313" key="3">
    <source>
        <dbReference type="Proteomes" id="UP000032180"/>
    </source>
</evidence>
<proteinExistence type="predicted"/>
<dbReference type="Gramene" id="LPERR07G01750.1">
    <property type="protein sequence ID" value="LPERR07G01750.1"/>
    <property type="gene ID" value="LPERR07G01750"/>
</dbReference>
<reference evidence="2 3" key="1">
    <citation type="submission" date="2012-08" db="EMBL/GenBank/DDBJ databases">
        <title>Oryza genome evolution.</title>
        <authorList>
            <person name="Wing R.A."/>
        </authorList>
    </citation>
    <scope>NUCLEOTIDE SEQUENCE</scope>
</reference>